<dbReference type="PROSITE" id="PS51257">
    <property type="entry name" value="PROKAR_LIPOPROTEIN"/>
    <property type="match status" value="1"/>
</dbReference>
<reference evidence="3" key="1">
    <citation type="journal article" date="2019" name="Int. J. Syst. Evol. Microbiol.">
        <title>The Global Catalogue of Microorganisms (GCM) 10K type strain sequencing project: providing services to taxonomists for standard genome sequencing and annotation.</title>
        <authorList>
            <consortium name="The Broad Institute Genomics Platform"/>
            <consortium name="The Broad Institute Genome Sequencing Center for Infectious Disease"/>
            <person name="Wu L."/>
            <person name="Ma J."/>
        </authorList>
    </citation>
    <scope>NUCLEOTIDE SEQUENCE [LARGE SCALE GENOMIC DNA]</scope>
    <source>
        <strain evidence="3">CCUG 70865</strain>
    </source>
</reference>
<accession>A0ABW4HAF2</accession>
<feature type="chain" id="PRO_5047541444" description="Lipoprotein" evidence="1">
    <location>
        <begin position="24"/>
        <end position="155"/>
    </location>
</feature>
<evidence type="ECO:0000313" key="3">
    <source>
        <dbReference type="Proteomes" id="UP001597138"/>
    </source>
</evidence>
<keyword evidence="1" id="KW-0732">Signal</keyword>
<gene>
    <name evidence="2" type="ORF">ACFSC2_05185</name>
</gene>
<dbReference type="Proteomes" id="UP001597138">
    <property type="component" value="Unassembled WGS sequence"/>
</dbReference>
<keyword evidence="3" id="KW-1185">Reference proteome</keyword>
<name>A0ABW4HAF2_9FLAO</name>
<feature type="signal peptide" evidence="1">
    <location>
        <begin position="1"/>
        <end position="23"/>
    </location>
</feature>
<evidence type="ECO:0000313" key="2">
    <source>
        <dbReference type="EMBL" id="MFD1602130.1"/>
    </source>
</evidence>
<dbReference type="EMBL" id="JBHUDZ010000005">
    <property type="protein sequence ID" value="MFD1602130.1"/>
    <property type="molecule type" value="Genomic_DNA"/>
</dbReference>
<comment type="caution">
    <text evidence="2">The sequence shown here is derived from an EMBL/GenBank/DDBJ whole genome shotgun (WGS) entry which is preliminary data.</text>
</comment>
<dbReference type="RefSeq" id="WP_379816626.1">
    <property type="nucleotide sequence ID" value="NZ_JBHUDZ010000005.1"/>
</dbReference>
<protein>
    <recommendedName>
        <fullName evidence="4">Lipoprotein</fullName>
    </recommendedName>
</protein>
<organism evidence="2 3">
    <name type="scientific">Flavobacterium artemisiae</name>
    <dbReference type="NCBI Taxonomy" id="2126556"/>
    <lineage>
        <taxon>Bacteria</taxon>
        <taxon>Pseudomonadati</taxon>
        <taxon>Bacteroidota</taxon>
        <taxon>Flavobacteriia</taxon>
        <taxon>Flavobacteriales</taxon>
        <taxon>Flavobacteriaceae</taxon>
        <taxon>Flavobacterium</taxon>
    </lineage>
</organism>
<evidence type="ECO:0008006" key="4">
    <source>
        <dbReference type="Google" id="ProtNLM"/>
    </source>
</evidence>
<sequence length="155" mass="17518">MENKKIKCKILLLLIILISSCKSSDHEFYFDIHEQSIITCDQQPIIKLLITNDSIKPDGFLYEKGSFLVWNGNQSSAPAKLSLNKISKGYYYFEGKSAIDFRLKPKNAYTIEKSGGGNPSFKIRIWTDLNGKVYKTTHPNCGLKSLEDDGYTNAP</sequence>
<evidence type="ECO:0000256" key="1">
    <source>
        <dbReference type="SAM" id="SignalP"/>
    </source>
</evidence>
<proteinExistence type="predicted"/>